<evidence type="ECO:0000313" key="3">
    <source>
        <dbReference type="Proteomes" id="UP000282674"/>
    </source>
</evidence>
<gene>
    <name evidence="2" type="primary">tgmA</name>
    <name evidence="2" type="ORF">EBO15_16705</name>
</gene>
<keyword evidence="3" id="KW-1185">Reference proteome</keyword>
<dbReference type="Proteomes" id="UP000282674">
    <property type="component" value="Unassembled WGS sequence"/>
</dbReference>
<dbReference type="EMBL" id="RFFG01000026">
    <property type="protein sequence ID" value="RMI43320.1"/>
    <property type="molecule type" value="Genomic_DNA"/>
</dbReference>
<sequence>MDQASTSTGTPWGWGRMTDRLPLGSPSYVRVELDPVTQCARYYDGAGQVIEMGRHGTSKTRGTASLSGGGDGSSPSEQTQDDNTTDYESD</sequence>
<feature type="region of interest" description="Disordered" evidence="1">
    <location>
        <begin position="1"/>
        <end position="24"/>
    </location>
</feature>
<evidence type="ECO:0000313" key="2">
    <source>
        <dbReference type="EMBL" id="RMI43320.1"/>
    </source>
</evidence>
<dbReference type="NCBIfam" id="TIGR04186">
    <property type="entry name" value="GRASP_targ"/>
    <property type="match status" value="1"/>
</dbReference>
<reference evidence="2 3" key="1">
    <citation type="submission" date="2018-10" db="EMBL/GenBank/DDBJ databases">
        <title>Isolation from soil.</title>
        <authorList>
            <person name="Hu J."/>
        </authorList>
    </citation>
    <scope>NUCLEOTIDE SEQUENCE [LARGE SCALE GENOMIC DNA]</scope>
    <source>
        <strain evidence="2 3">NEAU-Ht49</strain>
    </source>
</reference>
<dbReference type="Pfam" id="PF14408">
    <property type="entry name" value="Actino_peptide"/>
    <property type="match status" value="1"/>
</dbReference>
<feature type="region of interest" description="Disordered" evidence="1">
    <location>
        <begin position="49"/>
        <end position="90"/>
    </location>
</feature>
<dbReference type="InterPro" id="IPR026496">
    <property type="entry name" value="GRASP_targ"/>
</dbReference>
<feature type="compositionally biased region" description="Acidic residues" evidence="1">
    <location>
        <begin position="79"/>
        <end position="90"/>
    </location>
</feature>
<protein>
    <submittedName>
        <fullName evidence="2">Putative ATP-grasp-modified RiPP</fullName>
    </submittedName>
</protein>
<accession>A0A3M2M2J6</accession>
<dbReference type="OrthoDB" id="3481930at2"/>
<proteinExistence type="predicted"/>
<dbReference type="AlphaFoldDB" id="A0A3M2M2J6"/>
<dbReference type="RefSeq" id="WP_122195316.1">
    <property type="nucleotide sequence ID" value="NZ_JBHSKC010000012.1"/>
</dbReference>
<organism evidence="2 3">
    <name type="scientific">Actinomadura harenae</name>
    <dbReference type="NCBI Taxonomy" id="2483351"/>
    <lineage>
        <taxon>Bacteria</taxon>
        <taxon>Bacillati</taxon>
        <taxon>Actinomycetota</taxon>
        <taxon>Actinomycetes</taxon>
        <taxon>Streptosporangiales</taxon>
        <taxon>Thermomonosporaceae</taxon>
        <taxon>Actinomadura</taxon>
    </lineage>
</organism>
<dbReference type="InterPro" id="IPR025843">
    <property type="entry name" value="Actino_peptide"/>
</dbReference>
<feature type="compositionally biased region" description="Polar residues" evidence="1">
    <location>
        <begin position="1"/>
        <end position="10"/>
    </location>
</feature>
<comment type="caution">
    <text evidence="2">The sequence shown here is derived from an EMBL/GenBank/DDBJ whole genome shotgun (WGS) entry which is preliminary data.</text>
</comment>
<name>A0A3M2M2J6_9ACTN</name>
<evidence type="ECO:0000256" key="1">
    <source>
        <dbReference type="SAM" id="MobiDB-lite"/>
    </source>
</evidence>